<name>A0A9N9EAD6_9GLOM</name>
<sequence length="71" mass="8015">MQVIRDRVTVSALDLFEDDFYRNALELRSVVEKIIAMAVGVKDEINLLPVIEDRTPSSSMMSTTYSPPKVI</sequence>
<evidence type="ECO:0000313" key="2">
    <source>
        <dbReference type="Proteomes" id="UP000789508"/>
    </source>
</evidence>
<proteinExistence type="predicted"/>
<dbReference type="AlphaFoldDB" id="A0A9N9EAD6"/>
<reference evidence="1" key="1">
    <citation type="submission" date="2021-06" db="EMBL/GenBank/DDBJ databases">
        <authorList>
            <person name="Kallberg Y."/>
            <person name="Tangrot J."/>
            <person name="Rosling A."/>
        </authorList>
    </citation>
    <scope>NUCLEOTIDE SEQUENCE</scope>
    <source>
        <strain evidence="1">FL130A</strain>
    </source>
</reference>
<evidence type="ECO:0000313" key="1">
    <source>
        <dbReference type="EMBL" id="CAG8666672.1"/>
    </source>
</evidence>
<protein>
    <submittedName>
        <fullName evidence="1">4254_t:CDS:1</fullName>
    </submittedName>
</protein>
<keyword evidence="2" id="KW-1185">Reference proteome</keyword>
<dbReference type="Proteomes" id="UP000789508">
    <property type="component" value="Unassembled WGS sequence"/>
</dbReference>
<feature type="non-terminal residue" evidence="1">
    <location>
        <position position="71"/>
    </location>
</feature>
<gene>
    <name evidence="1" type="ORF">ALEPTO_LOCUS10474</name>
</gene>
<dbReference type="OrthoDB" id="2387127at2759"/>
<organism evidence="1 2">
    <name type="scientific">Ambispora leptoticha</name>
    <dbReference type="NCBI Taxonomy" id="144679"/>
    <lineage>
        <taxon>Eukaryota</taxon>
        <taxon>Fungi</taxon>
        <taxon>Fungi incertae sedis</taxon>
        <taxon>Mucoromycota</taxon>
        <taxon>Glomeromycotina</taxon>
        <taxon>Glomeromycetes</taxon>
        <taxon>Archaeosporales</taxon>
        <taxon>Ambisporaceae</taxon>
        <taxon>Ambispora</taxon>
    </lineage>
</organism>
<feature type="non-terminal residue" evidence="1">
    <location>
        <position position="1"/>
    </location>
</feature>
<dbReference type="EMBL" id="CAJVPS010011749">
    <property type="protein sequence ID" value="CAG8666672.1"/>
    <property type="molecule type" value="Genomic_DNA"/>
</dbReference>
<comment type="caution">
    <text evidence="1">The sequence shown here is derived from an EMBL/GenBank/DDBJ whole genome shotgun (WGS) entry which is preliminary data.</text>
</comment>
<accession>A0A9N9EAD6</accession>